<reference evidence="2" key="1">
    <citation type="submission" date="2023-07" db="EMBL/GenBank/DDBJ databases">
        <authorList>
            <consortium name="AG Swart"/>
            <person name="Singh M."/>
            <person name="Singh A."/>
            <person name="Seah K."/>
            <person name="Emmerich C."/>
        </authorList>
    </citation>
    <scope>NUCLEOTIDE SEQUENCE</scope>
    <source>
        <strain evidence="2">DP1</strain>
    </source>
</reference>
<keyword evidence="1" id="KW-0175">Coiled coil</keyword>
<dbReference type="AlphaFoldDB" id="A0AAD1YB05"/>
<sequence length="422" mass="47911">MEKFPQCCVEKCSQTASVYLKETKICYCGEHFCNKYDLAEGENLISSDLVGSKIKAVEKMLKTFTIFIKGEYDEEPDERTLKLQQEFYHKLQELRDATDQALKQGSFYEFGALMTKAKDIQASMDGEQTFSEFACKFLWSLMEGQCNQDFRAPAGPGGQGSEQQDKLLEELKQKDFTIKTLEEENKRLYQKIEELKSNLNLEDQSEDIQFSSETRLELKLTDPKHMEFLTSLEHRMPELDRLILDDIPVNSEEVKTFLATRFPSKVNDFHFNLSYPQSSSLPLYIDELAAVSQRVCGGLVICNFEVSQPQLVTLLAAYKHKKAVGFNACNLSLSSVPDFGGRLEGSTLKGLGLNFLGESDRCDWASNESHFENLVEGLSKEQDFKNNLQGIGMKECGMDFETVEEILAKHGFGHVQICDHSK</sequence>
<gene>
    <name evidence="2" type="ORF">ECRASSUSDP1_LOCUS27955</name>
</gene>
<dbReference type="Proteomes" id="UP001295684">
    <property type="component" value="Unassembled WGS sequence"/>
</dbReference>
<evidence type="ECO:0000313" key="2">
    <source>
        <dbReference type="EMBL" id="CAI2386342.1"/>
    </source>
</evidence>
<keyword evidence="3" id="KW-1185">Reference proteome</keyword>
<proteinExistence type="predicted"/>
<name>A0AAD1YB05_EUPCR</name>
<evidence type="ECO:0000256" key="1">
    <source>
        <dbReference type="SAM" id="Coils"/>
    </source>
</evidence>
<feature type="coiled-coil region" evidence="1">
    <location>
        <begin position="164"/>
        <end position="205"/>
    </location>
</feature>
<protein>
    <submittedName>
        <fullName evidence="2">Uncharacterized protein</fullName>
    </submittedName>
</protein>
<organism evidence="2 3">
    <name type="scientific">Euplotes crassus</name>
    <dbReference type="NCBI Taxonomy" id="5936"/>
    <lineage>
        <taxon>Eukaryota</taxon>
        <taxon>Sar</taxon>
        <taxon>Alveolata</taxon>
        <taxon>Ciliophora</taxon>
        <taxon>Intramacronucleata</taxon>
        <taxon>Spirotrichea</taxon>
        <taxon>Hypotrichia</taxon>
        <taxon>Euplotida</taxon>
        <taxon>Euplotidae</taxon>
        <taxon>Moneuplotes</taxon>
    </lineage>
</organism>
<dbReference type="EMBL" id="CAMPGE010028843">
    <property type="protein sequence ID" value="CAI2386342.1"/>
    <property type="molecule type" value="Genomic_DNA"/>
</dbReference>
<evidence type="ECO:0000313" key="3">
    <source>
        <dbReference type="Proteomes" id="UP001295684"/>
    </source>
</evidence>
<accession>A0AAD1YB05</accession>
<comment type="caution">
    <text evidence="2">The sequence shown here is derived from an EMBL/GenBank/DDBJ whole genome shotgun (WGS) entry which is preliminary data.</text>
</comment>